<organism evidence="2 3">
    <name type="scientific">Mucilaginibacter phyllosphaerae</name>
    <dbReference type="NCBI Taxonomy" id="1812349"/>
    <lineage>
        <taxon>Bacteria</taxon>
        <taxon>Pseudomonadati</taxon>
        <taxon>Bacteroidota</taxon>
        <taxon>Sphingobacteriia</taxon>
        <taxon>Sphingobacteriales</taxon>
        <taxon>Sphingobacteriaceae</taxon>
        <taxon>Mucilaginibacter</taxon>
    </lineage>
</organism>
<keyword evidence="4" id="KW-1185">Reference proteome</keyword>
<protein>
    <submittedName>
        <fullName evidence="2">Uncharacterized protein</fullName>
    </submittedName>
</protein>
<accession>A0A4Y8ABF8</accession>
<dbReference type="Proteomes" id="UP000583101">
    <property type="component" value="Unassembled WGS sequence"/>
</dbReference>
<reference evidence="2 3" key="1">
    <citation type="journal article" date="2016" name="Int. J. Syst. Evol. Microbiol.">
        <title>Proposal of Mucilaginibacter phyllosphaerae sp. nov. isolated from the phyllosphere of Galium album.</title>
        <authorList>
            <person name="Aydogan E.L."/>
            <person name="Busse H.J."/>
            <person name="Moser G."/>
            <person name="Muller C."/>
            <person name="Kampfer P."/>
            <person name="Glaeser S.P."/>
        </authorList>
    </citation>
    <scope>NUCLEOTIDE SEQUENCE [LARGE SCALE GENOMIC DNA]</scope>
    <source>
        <strain evidence="2 3">PP-F2FG21</strain>
    </source>
</reference>
<proteinExistence type="predicted"/>
<evidence type="ECO:0000313" key="3">
    <source>
        <dbReference type="Proteomes" id="UP000297248"/>
    </source>
</evidence>
<evidence type="ECO:0000313" key="2">
    <source>
        <dbReference type="EMBL" id="TEW65911.1"/>
    </source>
</evidence>
<reference evidence="2" key="2">
    <citation type="submission" date="2019-03" db="EMBL/GenBank/DDBJ databases">
        <authorList>
            <person name="Yan Y.-Q."/>
            <person name="Du Z.-J."/>
        </authorList>
    </citation>
    <scope>NUCLEOTIDE SEQUENCE</scope>
    <source>
        <strain evidence="2">PP-F2FG21</strain>
    </source>
</reference>
<evidence type="ECO:0000313" key="1">
    <source>
        <dbReference type="EMBL" id="MBB3969292.1"/>
    </source>
</evidence>
<sequence>MKIMRFKLFVDKGPAAVVAELLGMGDNLEINDELTVDGDYVSRKLTSWAWLAEKEEEDQEINSLKDGEQN</sequence>
<comment type="caution">
    <text evidence="2">The sequence shown here is derived from an EMBL/GenBank/DDBJ whole genome shotgun (WGS) entry which is preliminary data.</text>
</comment>
<reference evidence="1 4" key="3">
    <citation type="submission" date="2020-08" db="EMBL/GenBank/DDBJ databases">
        <title>Genomic Encyclopedia of Type Strains, Phase IV (KMG-IV): sequencing the most valuable type-strain genomes for metagenomic binning, comparative biology and taxonomic classification.</title>
        <authorList>
            <person name="Goeker M."/>
        </authorList>
    </citation>
    <scope>NUCLEOTIDE SEQUENCE [LARGE SCALE GENOMIC DNA]</scope>
    <source>
        <strain evidence="1 4">DSM 100995</strain>
    </source>
</reference>
<name>A0A4Y8ABF8_9SPHI</name>
<dbReference type="AlphaFoldDB" id="A0A4Y8ABF8"/>
<dbReference type="EMBL" id="JACIEG010000003">
    <property type="protein sequence ID" value="MBB3969292.1"/>
    <property type="molecule type" value="Genomic_DNA"/>
</dbReference>
<dbReference type="EMBL" id="SNQG01000004">
    <property type="protein sequence ID" value="TEW65911.1"/>
    <property type="molecule type" value="Genomic_DNA"/>
</dbReference>
<gene>
    <name evidence="2" type="ORF">E2R65_12315</name>
    <name evidence="1" type="ORF">GGR35_001895</name>
</gene>
<dbReference type="Proteomes" id="UP000297248">
    <property type="component" value="Unassembled WGS sequence"/>
</dbReference>
<evidence type="ECO:0000313" key="4">
    <source>
        <dbReference type="Proteomes" id="UP000583101"/>
    </source>
</evidence>
<dbReference type="RefSeq" id="WP_134336777.1">
    <property type="nucleotide sequence ID" value="NZ_BMCZ01000002.1"/>
</dbReference>